<dbReference type="AlphaFoldDB" id="A0AAV7NQ51"/>
<accession>A0AAV7NQ51</accession>
<reference evidence="2" key="1">
    <citation type="journal article" date="2022" name="bioRxiv">
        <title>Sequencing and chromosome-scale assembly of the giantPleurodeles waltlgenome.</title>
        <authorList>
            <person name="Brown T."/>
            <person name="Elewa A."/>
            <person name="Iarovenko S."/>
            <person name="Subramanian E."/>
            <person name="Araus A.J."/>
            <person name="Petzold A."/>
            <person name="Susuki M."/>
            <person name="Suzuki K.-i.T."/>
            <person name="Hayashi T."/>
            <person name="Toyoda A."/>
            <person name="Oliveira C."/>
            <person name="Osipova E."/>
            <person name="Leigh N.D."/>
            <person name="Simon A."/>
            <person name="Yun M.H."/>
        </authorList>
    </citation>
    <scope>NUCLEOTIDE SEQUENCE</scope>
    <source>
        <strain evidence="2">20211129_DDA</strain>
        <tissue evidence="2">Liver</tissue>
    </source>
</reference>
<protein>
    <submittedName>
        <fullName evidence="2">Uncharacterized protein</fullName>
    </submittedName>
</protein>
<sequence length="124" mass="13603">MPAPLTLRLLRAPSPRSSAARPPLRPVARQRGRAEKHGASVYFLEKFFKVSASEELKALQSGDAFRESRRRLCPGVNEGGFVQEVPPLPGIVRRLGEEGGTSLKGRPSEFLFKTGFSQSPWAVS</sequence>
<evidence type="ECO:0000313" key="3">
    <source>
        <dbReference type="Proteomes" id="UP001066276"/>
    </source>
</evidence>
<evidence type="ECO:0000256" key="1">
    <source>
        <dbReference type="SAM" id="MobiDB-lite"/>
    </source>
</evidence>
<evidence type="ECO:0000313" key="2">
    <source>
        <dbReference type="EMBL" id="KAJ1118215.1"/>
    </source>
</evidence>
<dbReference type="EMBL" id="JANPWB010000012">
    <property type="protein sequence ID" value="KAJ1118215.1"/>
    <property type="molecule type" value="Genomic_DNA"/>
</dbReference>
<gene>
    <name evidence="2" type="ORF">NDU88_006410</name>
</gene>
<comment type="caution">
    <text evidence="2">The sequence shown here is derived from an EMBL/GenBank/DDBJ whole genome shotgun (WGS) entry which is preliminary data.</text>
</comment>
<proteinExistence type="predicted"/>
<keyword evidence="3" id="KW-1185">Reference proteome</keyword>
<name>A0AAV7NQ51_PLEWA</name>
<feature type="compositionally biased region" description="Low complexity" evidence="1">
    <location>
        <begin position="1"/>
        <end position="29"/>
    </location>
</feature>
<organism evidence="2 3">
    <name type="scientific">Pleurodeles waltl</name>
    <name type="common">Iberian ribbed newt</name>
    <dbReference type="NCBI Taxonomy" id="8319"/>
    <lineage>
        <taxon>Eukaryota</taxon>
        <taxon>Metazoa</taxon>
        <taxon>Chordata</taxon>
        <taxon>Craniata</taxon>
        <taxon>Vertebrata</taxon>
        <taxon>Euteleostomi</taxon>
        <taxon>Amphibia</taxon>
        <taxon>Batrachia</taxon>
        <taxon>Caudata</taxon>
        <taxon>Salamandroidea</taxon>
        <taxon>Salamandridae</taxon>
        <taxon>Pleurodelinae</taxon>
        <taxon>Pleurodeles</taxon>
    </lineage>
</organism>
<feature type="region of interest" description="Disordered" evidence="1">
    <location>
        <begin position="1"/>
        <end position="33"/>
    </location>
</feature>
<dbReference type="Proteomes" id="UP001066276">
    <property type="component" value="Chromosome 8"/>
</dbReference>